<keyword evidence="6" id="KW-0963">Cytoplasm</keyword>
<comment type="catalytic activity">
    <reaction evidence="10">
        <text>N-terminal L-seryl-[histone H2A] + acetyl-CoA = N-terminal N(alpha)-acetyl-L-seryl-[histone H2A] + CoA + H(+)</text>
        <dbReference type="Rhea" id="RHEA:50600"/>
        <dbReference type="Rhea" id="RHEA-COMP:12742"/>
        <dbReference type="Rhea" id="RHEA-COMP:12744"/>
        <dbReference type="ChEBI" id="CHEBI:15378"/>
        <dbReference type="ChEBI" id="CHEBI:57287"/>
        <dbReference type="ChEBI" id="CHEBI:57288"/>
        <dbReference type="ChEBI" id="CHEBI:64738"/>
        <dbReference type="ChEBI" id="CHEBI:83690"/>
        <dbReference type="EC" id="2.3.1.257"/>
    </reaction>
</comment>
<keyword evidence="9" id="KW-0012">Acyltransferase</keyword>
<protein>
    <recommendedName>
        <fullName evidence="5">N-alpha-acetyltransferase 40</fullName>
        <ecNumber evidence="4">2.3.1.257</ecNumber>
    </recommendedName>
</protein>
<dbReference type="Gene3D" id="3.40.630.30">
    <property type="match status" value="1"/>
</dbReference>
<dbReference type="GO" id="GO:0005737">
    <property type="term" value="C:cytoplasm"/>
    <property type="evidence" value="ECO:0007669"/>
    <property type="project" value="UniProtKB-SubCell"/>
</dbReference>
<dbReference type="Pfam" id="PF00583">
    <property type="entry name" value="Acetyltransf_1"/>
    <property type="match status" value="1"/>
</dbReference>
<evidence type="ECO:0000256" key="6">
    <source>
        <dbReference type="ARBA" id="ARBA00022490"/>
    </source>
</evidence>
<evidence type="ECO:0000256" key="11">
    <source>
        <dbReference type="ARBA" id="ARBA00049524"/>
    </source>
</evidence>
<evidence type="ECO:0000313" key="14">
    <source>
        <dbReference type="Proteomes" id="UP000253472"/>
    </source>
</evidence>
<dbReference type="AlphaFoldDB" id="A0A367Y0J8"/>
<sequence length="220" mass="25730">MDVTFEIDGEEYKEFNEADIFLMEAIAEDVQLNYVGRVFKVGGFTTHSETAHNLADEQLQEFIDVVDDNLGDLYVKYRGNEWKDDKEDEMTEPGLLMVWFKDDLDDLVGYMSFKLCVDDDGVFVLYLFEIQLVKKYQGQKFGRQMIDQFHELTKVLQKSPNKLYQKLEGTALTVFSDNKRALKWYQGMDYKLTEGSPVDKKLRSGKVVKPEYYLMRRGLD</sequence>
<accession>A0A367Y0J8</accession>
<keyword evidence="8" id="KW-0539">Nucleus</keyword>
<evidence type="ECO:0000256" key="5">
    <source>
        <dbReference type="ARBA" id="ARBA00015043"/>
    </source>
</evidence>
<dbReference type="GO" id="GO:0043998">
    <property type="term" value="F:histone H2A acetyltransferase activity"/>
    <property type="evidence" value="ECO:0007669"/>
    <property type="project" value="InterPro"/>
</dbReference>
<evidence type="ECO:0000256" key="8">
    <source>
        <dbReference type="ARBA" id="ARBA00023242"/>
    </source>
</evidence>
<dbReference type="EMBL" id="QLNQ01000027">
    <property type="protein sequence ID" value="RCK59377.1"/>
    <property type="molecule type" value="Genomic_DNA"/>
</dbReference>
<comment type="similarity">
    <text evidence="3">Belongs to the acetyltransferase family. NAA40 subfamily.</text>
</comment>
<dbReference type="InterPro" id="IPR016181">
    <property type="entry name" value="Acyl_CoA_acyltransferase"/>
</dbReference>
<evidence type="ECO:0000256" key="2">
    <source>
        <dbReference type="ARBA" id="ARBA00004496"/>
    </source>
</evidence>
<evidence type="ECO:0000256" key="1">
    <source>
        <dbReference type="ARBA" id="ARBA00004123"/>
    </source>
</evidence>
<dbReference type="PANTHER" id="PTHR20531">
    <property type="entry name" value="N-ALPHA-ACETYLTRANSFERASE 40"/>
    <property type="match status" value="1"/>
</dbReference>
<dbReference type="PROSITE" id="PS51186">
    <property type="entry name" value="GNAT"/>
    <property type="match status" value="1"/>
</dbReference>
<comment type="caution">
    <text evidence="13">The sequence shown here is derived from an EMBL/GenBank/DDBJ whole genome shotgun (WGS) entry which is preliminary data.</text>
</comment>
<dbReference type="Proteomes" id="UP000253472">
    <property type="component" value="Unassembled WGS sequence"/>
</dbReference>
<dbReference type="GO" id="GO:0005634">
    <property type="term" value="C:nucleus"/>
    <property type="evidence" value="ECO:0007669"/>
    <property type="project" value="UniProtKB-SubCell"/>
</dbReference>
<dbReference type="OrthoDB" id="424551at2759"/>
<dbReference type="EC" id="2.3.1.257" evidence="4"/>
<name>A0A367Y0J8_9ASCO</name>
<evidence type="ECO:0000256" key="3">
    <source>
        <dbReference type="ARBA" id="ARBA00008870"/>
    </source>
</evidence>
<evidence type="ECO:0000256" key="4">
    <source>
        <dbReference type="ARBA" id="ARBA00012950"/>
    </source>
</evidence>
<keyword evidence="7" id="KW-0808">Transferase</keyword>
<dbReference type="InterPro" id="IPR039949">
    <property type="entry name" value="NAA40"/>
</dbReference>
<dbReference type="GO" id="GO:0010485">
    <property type="term" value="F:histone H4 acetyltransferase activity"/>
    <property type="evidence" value="ECO:0007669"/>
    <property type="project" value="InterPro"/>
</dbReference>
<dbReference type="SUPFAM" id="SSF55729">
    <property type="entry name" value="Acyl-CoA N-acyltransferases (Nat)"/>
    <property type="match status" value="1"/>
</dbReference>
<gene>
    <name evidence="13" type="ORF">Cantr_07048</name>
</gene>
<dbReference type="STRING" id="5486.A0A367Y0J8"/>
<evidence type="ECO:0000256" key="10">
    <source>
        <dbReference type="ARBA" id="ARBA00047821"/>
    </source>
</evidence>
<feature type="domain" description="N-acetyltransferase" evidence="12">
    <location>
        <begin position="49"/>
        <end position="220"/>
    </location>
</feature>
<reference evidence="13 14" key="1">
    <citation type="submission" date="2018-06" db="EMBL/GenBank/DDBJ databases">
        <title>Whole genome sequencing of Candida tropicalis (genome annotated by CSBL at Korea University).</title>
        <authorList>
            <person name="Ahn J."/>
        </authorList>
    </citation>
    <scope>NUCLEOTIDE SEQUENCE [LARGE SCALE GENOMIC DNA]</scope>
    <source>
        <strain evidence="13 14">ATCC 20962</strain>
    </source>
</reference>
<comment type="subcellular location">
    <subcellularLocation>
        <location evidence="2">Cytoplasm</location>
    </subcellularLocation>
    <subcellularLocation>
        <location evidence="1">Nucleus</location>
    </subcellularLocation>
</comment>
<dbReference type="InterPro" id="IPR000182">
    <property type="entry name" value="GNAT_dom"/>
</dbReference>
<dbReference type="GO" id="GO:1990189">
    <property type="term" value="F:protein N-terminal-serine acetyltransferase activity"/>
    <property type="evidence" value="ECO:0007669"/>
    <property type="project" value="UniProtKB-EC"/>
</dbReference>
<comment type="catalytic activity">
    <reaction evidence="11">
        <text>N-terminal L-seryl-[histone H4] + acetyl-CoA = N-terminal N(alpha)-acetyl-L-seryl-[histone H4] + CoA + H(+)</text>
        <dbReference type="Rhea" id="RHEA:50596"/>
        <dbReference type="Rhea" id="RHEA-COMP:12740"/>
        <dbReference type="Rhea" id="RHEA-COMP:12743"/>
        <dbReference type="ChEBI" id="CHEBI:15378"/>
        <dbReference type="ChEBI" id="CHEBI:57287"/>
        <dbReference type="ChEBI" id="CHEBI:57288"/>
        <dbReference type="ChEBI" id="CHEBI:64738"/>
        <dbReference type="ChEBI" id="CHEBI:83690"/>
        <dbReference type="EC" id="2.3.1.257"/>
    </reaction>
</comment>
<evidence type="ECO:0000259" key="12">
    <source>
        <dbReference type="PROSITE" id="PS51186"/>
    </source>
</evidence>
<evidence type="ECO:0000256" key="9">
    <source>
        <dbReference type="ARBA" id="ARBA00023315"/>
    </source>
</evidence>
<dbReference type="PANTHER" id="PTHR20531:SF1">
    <property type="entry name" value="N-ALPHA-ACETYLTRANSFERASE 40"/>
    <property type="match status" value="1"/>
</dbReference>
<keyword evidence="14" id="KW-1185">Reference proteome</keyword>
<proteinExistence type="inferred from homology"/>
<organism evidence="13 14">
    <name type="scientific">Candida viswanathii</name>
    <dbReference type="NCBI Taxonomy" id="5486"/>
    <lineage>
        <taxon>Eukaryota</taxon>
        <taxon>Fungi</taxon>
        <taxon>Dikarya</taxon>
        <taxon>Ascomycota</taxon>
        <taxon>Saccharomycotina</taxon>
        <taxon>Pichiomycetes</taxon>
        <taxon>Debaryomycetaceae</taxon>
        <taxon>Candida/Lodderomyces clade</taxon>
        <taxon>Candida</taxon>
    </lineage>
</organism>
<evidence type="ECO:0000256" key="7">
    <source>
        <dbReference type="ARBA" id="ARBA00022679"/>
    </source>
</evidence>
<evidence type="ECO:0000313" key="13">
    <source>
        <dbReference type="EMBL" id="RCK59377.1"/>
    </source>
</evidence>